<accession>A0A560FRI7</accession>
<dbReference type="AlphaFoldDB" id="A0A560FRI7"/>
<evidence type="ECO:0000256" key="1">
    <source>
        <dbReference type="SAM" id="MobiDB-lite"/>
    </source>
</evidence>
<keyword evidence="4" id="KW-1185">Reference proteome</keyword>
<feature type="chain" id="PRO_5022221367" description="DUF2987 family protein" evidence="2">
    <location>
        <begin position="32"/>
        <end position="277"/>
    </location>
</feature>
<protein>
    <recommendedName>
        <fullName evidence="5">DUF2987 family protein</fullName>
    </recommendedName>
</protein>
<dbReference type="EMBL" id="VITO01000012">
    <property type="protein sequence ID" value="TWB24202.1"/>
    <property type="molecule type" value="Genomic_DNA"/>
</dbReference>
<gene>
    <name evidence="3" type="ORF">FBZ88_11254</name>
</gene>
<evidence type="ECO:0008006" key="5">
    <source>
        <dbReference type="Google" id="ProtNLM"/>
    </source>
</evidence>
<dbReference type="Proteomes" id="UP000316545">
    <property type="component" value="Unassembled WGS sequence"/>
</dbReference>
<feature type="signal peptide" evidence="2">
    <location>
        <begin position="1"/>
        <end position="31"/>
    </location>
</feature>
<comment type="caution">
    <text evidence="3">The sequence shown here is derived from an EMBL/GenBank/DDBJ whole genome shotgun (WGS) entry which is preliminary data.</text>
</comment>
<evidence type="ECO:0000313" key="3">
    <source>
        <dbReference type="EMBL" id="TWB24202.1"/>
    </source>
</evidence>
<reference evidence="3 4" key="1">
    <citation type="submission" date="2019-06" db="EMBL/GenBank/DDBJ databases">
        <title>Genomic Encyclopedia of Type Strains, Phase IV (KMG-V): Genome sequencing to study the core and pangenomes of soil and plant-associated prokaryotes.</title>
        <authorList>
            <person name="Whitman W."/>
        </authorList>
    </citation>
    <scope>NUCLEOTIDE SEQUENCE [LARGE SCALE GENOMIC DNA]</scope>
    <source>
        <strain evidence="3 4">BR 11865</strain>
    </source>
</reference>
<evidence type="ECO:0000256" key="2">
    <source>
        <dbReference type="SAM" id="SignalP"/>
    </source>
</evidence>
<feature type="region of interest" description="Disordered" evidence="1">
    <location>
        <begin position="34"/>
        <end position="57"/>
    </location>
</feature>
<keyword evidence="2" id="KW-0732">Signal</keyword>
<organism evidence="3 4">
    <name type="scientific">Nitrospirillum amazonense</name>
    <dbReference type="NCBI Taxonomy" id="28077"/>
    <lineage>
        <taxon>Bacteria</taxon>
        <taxon>Pseudomonadati</taxon>
        <taxon>Pseudomonadota</taxon>
        <taxon>Alphaproteobacteria</taxon>
        <taxon>Rhodospirillales</taxon>
        <taxon>Azospirillaceae</taxon>
        <taxon>Nitrospirillum</taxon>
    </lineage>
</organism>
<proteinExistence type="predicted"/>
<evidence type="ECO:0000313" key="4">
    <source>
        <dbReference type="Proteomes" id="UP000316545"/>
    </source>
</evidence>
<sequence length="277" mass="30246">MDRMGISLKAILYGRAALIALVLGCASPADAQTTGQLTTEQPAADQAATAQAEPPAEAVPEMVVTSREQFGKTSYRKLAEALKVLDRMEGASGRHLRMIFKVELDKDKSGPLPIQLWAVYNGKEETIESTPDGYFYIPYRADWEAADAKLVSNQAKGALRATVMLEVLSDGRQPVAYSELRQGAKVLDQAIEEFVGPVMGFFVPSIDELDFSCEPDAHCHVHAALDTGEALEADDKGRPILEFGRKLDRRNPTLQLSATAEDGTPTRLYALPQLHVF</sequence>
<feature type="compositionally biased region" description="Low complexity" evidence="1">
    <location>
        <begin position="38"/>
        <end position="57"/>
    </location>
</feature>
<name>A0A560FRI7_9PROT</name>